<keyword evidence="2" id="KW-1185">Reference proteome</keyword>
<reference evidence="2" key="1">
    <citation type="submission" date="2016-10" db="EMBL/GenBank/DDBJ databases">
        <authorList>
            <person name="Varghese N."/>
            <person name="Submissions S."/>
        </authorList>
    </citation>
    <scope>NUCLEOTIDE SEQUENCE [LARGE SCALE GENOMIC DNA]</scope>
    <source>
        <strain evidence="2">CGMCC 4.578</strain>
    </source>
</reference>
<evidence type="ECO:0000313" key="2">
    <source>
        <dbReference type="Proteomes" id="UP000199028"/>
    </source>
</evidence>
<sequence length="43" mass="4603">MLSGVQSISERESASIPKYSEYGSKVANKIGEEAQPITGCDEI</sequence>
<dbReference type="Proteomes" id="UP000199028">
    <property type="component" value="Unassembled WGS sequence"/>
</dbReference>
<protein>
    <submittedName>
        <fullName evidence="1">Uncharacterized protein</fullName>
    </submittedName>
</protein>
<dbReference type="AlphaFoldDB" id="A0A1H9XSD1"/>
<name>A0A1H9XSD1_9PSEU</name>
<organism evidence="1 2">
    <name type="scientific">Lentzea flaviverrucosa</name>
    <dbReference type="NCBI Taxonomy" id="200379"/>
    <lineage>
        <taxon>Bacteria</taxon>
        <taxon>Bacillati</taxon>
        <taxon>Actinomycetota</taxon>
        <taxon>Actinomycetes</taxon>
        <taxon>Pseudonocardiales</taxon>
        <taxon>Pseudonocardiaceae</taxon>
        <taxon>Lentzea</taxon>
    </lineage>
</organism>
<accession>A0A1H9XSD1</accession>
<dbReference type="EMBL" id="FOFT01000017">
    <property type="protein sequence ID" value="SES49062.1"/>
    <property type="molecule type" value="Genomic_DNA"/>
</dbReference>
<evidence type="ECO:0000313" key="1">
    <source>
        <dbReference type="EMBL" id="SES49062.1"/>
    </source>
</evidence>
<gene>
    <name evidence="1" type="ORF">SAMN05216195_11758</name>
</gene>
<proteinExistence type="predicted"/>